<dbReference type="InterPro" id="IPR014776">
    <property type="entry name" value="4pyrrole_Mease_sub2"/>
</dbReference>
<keyword evidence="2" id="KW-0698">rRNA processing</keyword>
<keyword evidence="9" id="KW-1185">Reference proteome</keyword>
<keyword evidence="1" id="KW-0963">Cytoplasm</keyword>
<evidence type="ECO:0000256" key="4">
    <source>
        <dbReference type="ARBA" id="ARBA00022679"/>
    </source>
</evidence>
<dbReference type="InterPro" id="IPR008189">
    <property type="entry name" value="rRNA_ssu_MeTfrase_I"/>
</dbReference>
<keyword evidence="5" id="KW-0949">S-adenosyl-L-methionine</keyword>
<evidence type="ECO:0000256" key="1">
    <source>
        <dbReference type="ARBA" id="ARBA00022490"/>
    </source>
</evidence>
<protein>
    <submittedName>
        <fullName evidence="8">Putative Methyltransferase</fullName>
        <ecNumber evidence="8">2.1.1.-</ecNumber>
    </submittedName>
</protein>
<dbReference type="InterPro" id="IPR000878">
    <property type="entry name" value="4pyrrol_Mease"/>
</dbReference>
<dbReference type="GO" id="GO:0006364">
    <property type="term" value="P:rRNA processing"/>
    <property type="evidence" value="ECO:0007669"/>
    <property type="project" value="UniProtKB-KW"/>
</dbReference>
<evidence type="ECO:0000313" key="9">
    <source>
        <dbReference type="Proteomes" id="UP000192042"/>
    </source>
</evidence>
<dbReference type="SUPFAM" id="SSF53790">
    <property type="entry name" value="Tetrapyrrole methylase"/>
    <property type="match status" value="1"/>
</dbReference>
<proteinExistence type="predicted"/>
<keyword evidence="3 8" id="KW-0489">Methyltransferase</keyword>
<dbReference type="EMBL" id="LT828648">
    <property type="protein sequence ID" value="SLM49747.1"/>
    <property type="molecule type" value="Genomic_DNA"/>
</dbReference>
<dbReference type="Pfam" id="PF00590">
    <property type="entry name" value="TP_methylase"/>
    <property type="match status" value="1"/>
</dbReference>
<dbReference type="AlphaFoldDB" id="A0A1W1I9M7"/>
<evidence type="ECO:0000259" key="7">
    <source>
        <dbReference type="Pfam" id="PF00590"/>
    </source>
</evidence>
<dbReference type="RefSeq" id="WP_080887920.1">
    <property type="nucleotide sequence ID" value="NZ_LT828648.1"/>
</dbReference>
<keyword evidence="4 8" id="KW-0808">Transferase</keyword>
<evidence type="ECO:0000256" key="3">
    <source>
        <dbReference type="ARBA" id="ARBA00022603"/>
    </source>
</evidence>
<dbReference type="Proteomes" id="UP000192042">
    <property type="component" value="Chromosome I"/>
</dbReference>
<dbReference type="Gene3D" id="3.40.1010.10">
    <property type="entry name" value="Cobalt-precorrin-4 Transmethylase, Domain 1"/>
    <property type="match status" value="1"/>
</dbReference>
<dbReference type="STRING" id="1325564.NSJP_3580"/>
<dbReference type="GO" id="GO:0032259">
    <property type="term" value="P:methylation"/>
    <property type="evidence" value="ECO:0007669"/>
    <property type="project" value="UniProtKB-KW"/>
</dbReference>
<feature type="region of interest" description="Disordered" evidence="6">
    <location>
        <begin position="1"/>
        <end position="22"/>
    </location>
</feature>
<name>A0A1W1I9M7_9BACT</name>
<evidence type="ECO:0000256" key="2">
    <source>
        <dbReference type="ARBA" id="ARBA00022552"/>
    </source>
</evidence>
<dbReference type="PANTHER" id="PTHR46111:SF1">
    <property type="entry name" value="RIBOSOMAL RNA SMALL SUBUNIT METHYLTRANSFERASE I"/>
    <property type="match status" value="1"/>
</dbReference>
<organism evidence="8 9">
    <name type="scientific">Nitrospira japonica</name>
    <dbReference type="NCBI Taxonomy" id="1325564"/>
    <lineage>
        <taxon>Bacteria</taxon>
        <taxon>Pseudomonadati</taxon>
        <taxon>Nitrospirota</taxon>
        <taxon>Nitrospiria</taxon>
        <taxon>Nitrospirales</taxon>
        <taxon>Nitrospiraceae</taxon>
        <taxon>Nitrospira</taxon>
    </lineage>
</organism>
<feature type="domain" description="Tetrapyrrole methylase" evidence="7">
    <location>
        <begin position="24"/>
        <end position="227"/>
    </location>
</feature>
<reference evidence="8 9" key="1">
    <citation type="submission" date="2017-03" db="EMBL/GenBank/DDBJ databases">
        <authorList>
            <person name="Afonso C.L."/>
            <person name="Miller P.J."/>
            <person name="Scott M.A."/>
            <person name="Spackman E."/>
            <person name="Goraichik I."/>
            <person name="Dimitrov K.M."/>
            <person name="Suarez D.L."/>
            <person name="Swayne D.E."/>
        </authorList>
    </citation>
    <scope>NUCLEOTIDE SEQUENCE [LARGE SCALE GENOMIC DNA]</scope>
    <source>
        <strain evidence="8">Genome sequencing of Nitrospira japonica strain NJ11</strain>
    </source>
</reference>
<evidence type="ECO:0000256" key="5">
    <source>
        <dbReference type="ARBA" id="ARBA00022691"/>
    </source>
</evidence>
<evidence type="ECO:0000256" key="6">
    <source>
        <dbReference type="SAM" id="MobiDB-lite"/>
    </source>
</evidence>
<accession>A0A1W1I9M7</accession>
<gene>
    <name evidence="8" type="ORF">NSJP_3580</name>
</gene>
<sequence length="267" mass="28595">MRAEGSQPKSSRISPAPATPKPGTLYVLGTPIGDPDDITIRALRVLKTVPIIAAEDPRATQALLAHHGVTDGIAGTVTSYGPGNLEEKIPLLLRRLECGEDVALVSDCGMPVIHDPGCNLIAAAQQAGMPVTCLPGPSALTAAAALSGFSADRLVFDGRPPRARRQLIPFLRQRCRDRSASIFFVEERDLAPMLEVLAAIWPVRMIVLAQNLTMEDESIRRGTARSLLELGIPILRGIHRKLNTTLVVEGTTTTLRPAGRRKAGRSA</sequence>
<dbReference type="Gene3D" id="3.30.950.10">
    <property type="entry name" value="Methyltransferase, Cobalt-precorrin-4 Transmethylase, Domain 2"/>
    <property type="match status" value="1"/>
</dbReference>
<dbReference type="InterPro" id="IPR035996">
    <property type="entry name" value="4pyrrol_Methylase_sf"/>
</dbReference>
<dbReference type="PANTHER" id="PTHR46111">
    <property type="entry name" value="RIBOSOMAL RNA SMALL SUBUNIT METHYLTRANSFERASE I"/>
    <property type="match status" value="1"/>
</dbReference>
<evidence type="ECO:0000313" key="8">
    <source>
        <dbReference type="EMBL" id="SLM49747.1"/>
    </source>
</evidence>
<dbReference type="OrthoDB" id="9809084at2"/>
<dbReference type="EC" id="2.1.1.-" evidence="8"/>
<dbReference type="InterPro" id="IPR014777">
    <property type="entry name" value="4pyrrole_Mease_sub1"/>
</dbReference>
<dbReference type="KEGG" id="nja:NSJP_3580"/>
<dbReference type="GO" id="GO:0008168">
    <property type="term" value="F:methyltransferase activity"/>
    <property type="evidence" value="ECO:0007669"/>
    <property type="project" value="UniProtKB-KW"/>
</dbReference>